<dbReference type="Proteomes" id="UP001479436">
    <property type="component" value="Unassembled WGS sequence"/>
</dbReference>
<comment type="caution">
    <text evidence="2">The sequence shown here is derived from an EMBL/GenBank/DDBJ whole genome shotgun (WGS) entry which is preliminary data.</text>
</comment>
<keyword evidence="1" id="KW-0175">Coiled coil</keyword>
<reference evidence="2 3" key="1">
    <citation type="submission" date="2023-04" db="EMBL/GenBank/DDBJ databases">
        <title>Genome of Basidiobolus ranarum AG-B5.</title>
        <authorList>
            <person name="Stajich J.E."/>
            <person name="Carter-House D."/>
            <person name="Gryganskyi A."/>
        </authorList>
    </citation>
    <scope>NUCLEOTIDE SEQUENCE [LARGE SCALE GENOMIC DNA]</scope>
    <source>
        <strain evidence="2 3">AG-B5</strain>
    </source>
</reference>
<accession>A0ABR2WAG2</accession>
<evidence type="ECO:0000313" key="2">
    <source>
        <dbReference type="EMBL" id="KAK9728615.1"/>
    </source>
</evidence>
<organism evidence="2 3">
    <name type="scientific">Basidiobolus ranarum</name>
    <dbReference type="NCBI Taxonomy" id="34480"/>
    <lineage>
        <taxon>Eukaryota</taxon>
        <taxon>Fungi</taxon>
        <taxon>Fungi incertae sedis</taxon>
        <taxon>Zoopagomycota</taxon>
        <taxon>Entomophthoromycotina</taxon>
        <taxon>Basidiobolomycetes</taxon>
        <taxon>Basidiobolales</taxon>
        <taxon>Basidiobolaceae</taxon>
        <taxon>Basidiobolus</taxon>
    </lineage>
</organism>
<protein>
    <submittedName>
        <fullName evidence="2">Uncharacterized protein</fullName>
    </submittedName>
</protein>
<feature type="coiled-coil region" evidence="1">
    <location>
        <begin position="31"/>
        <end position="85"/>
    </location>
</feature>
<keyword evidence="3" id="KW-1185">Reference proteome</keyword>
<proteinExistence type="predicted"/>
<name>A0ABR2WAG2_9FUNG</name>
<evidence type="ECO:0000256" key="1">
    <source>
        <dbReference type="SAM" id="Coils"/>
    </source>
</evidence>
<sequence length="154" mass="17262">MSFNIRLTQTLRNKATKYPTALIYRMSSNTATTATQKLAQAQEEYERIAGKLAKEIGTHATGEVVERLEIDLAIARQKVKRFQLLSEKENPQPKEEKHGAMNARNFLVASLSGEISPEMVKNIHDKIPDAKITPTYGNLKDIAQGLSQELKKKP</sequence>
<evidence type="ECO:0000313" key="3">
    <source>
        <dbReference type="Proteomes" id="UP001479436"/>
    </source>
</evidence>
<gene>
    <name evidence="2" type="ORF">K7432_000891</name>
</gene>
<dbReference type="EMBL" id="JASJQH010006893">
    <property type="protein sequence ID" value="KAK9728615.1"/>
    <property type="molecule type" value="Genomic_DNA"/>
</dbReference>